<evidence type="ECO:0000313" key="2">
    <source>
        <dbReference type="EMBL" id="KAH8980615.1"/>
    </source>
</evidence>
<dbReference type="EMBL" id="JAKELL010000133">
    <property type="protein sequence ID" value="KAH8980615.1"/>
    <property type="molecule type" value="Genomic_DNA"/>
</dbReference>
<reference evidence="2" key="1">
    <citation type="submission" date="2022-01" db="EMBL/GenBank/DDBJ databases">
        <title>Comparative genomics reveals a dynamic genome evolution in the ectomycorrhizal milk-cap (Lactarius) mushrooms.</title>
        <authorList>
            <consortium name="DOE Joint Genome Institute"/>
            <person name="Lebreton A."/>
            <person name="Tang N."/>
            <person name="Kuo A."/>
            <person name="LaButti K."/>
            <person name="Drula E."/>
            <person name="Barry K."/>
            <person name="Clum A."/>
            <person name="Lipzen A."/>
            <person name="Mousain D."/>
            <person name="Ng V."/>
            <person name="Wang R."/>
            <person name="Wang X."/>
            <person name="Dai Y."/>
            <person name="Henrissat B."/>
            <person name="Grigoriev I.V."/>
            <person name="Guerin-Laguette A."/>
            <person name="Yu F."/>
            <person name="Martin F.M."/>
        </authorList>
    </citation>
    <scope>NUCLEOTIDE SEQUENCE</scope>
    <source>
        <strain evidence="2">QP</strain>
    </source>
</reference>
<proteinExistence type="predicted"/>
<dbReference type="AlphaFoldDB" id="A0AAD4Q8F9"/>
<accession>A0AAD4Q8F9</accession>
<gene>
    <name evidence="2" type="ORF">EDB92DRAFT_1820506</name>
</gene>
<feature type="region of interest" description="Disordered" evidence="1">
    <location>
        <begin position="161"/>
        <end position="200"/>
    </location>
</feature>
<name>A0AAD4Q8F9_9AGAM</name>
<sequence length="200" mass="22192">MDNHSALNNILSCLSDNGYTILTLLSDVLLRQYTLEDQRVRLAREEVERDALGICTHLLSHIPTAAPVTTWALQIAQSVLRSDVEEMTKKMHGLHFDARVAMAEQIELTFMPRLADNMHRLAPSLWSLVFSLLGATDEQCSSLTVDPVTMDLAEIFDESKRNLGEIGGDMDGEDGQGEHSDSSESGSEPEEEDVPPQKRV</sequence>
<evidence type="ECO:0000256" key="1">
    <source>
        <dbReference type="SAM" id="MobiDB-lite"/>
    </source>
</evidence>
<organism evidence="2 3">
    <name type="scientific">Lactarius akahatsu</name>
    <dbReference type="NCBI Taxonomy" id="416441"/>
    <lineage>
        <taxon>Eukaryota</taxon>
        <taxon>Fungi</taxon>
        <taxon>Dikarya</taxon>
        <taxon>Basidiomycota</taxon>
        <taxon>Agaricomycotina</taxon>
        <taxon>Agaricomycetes</taxon>
        <taxon>Russulales</taxon>
        <taxon>Russulaceae</taxon>
        <taxon>Lactarius</taxon>
    </lineage>
</organism>
<protein>
    <submittedName>
        <fullName evidence="2">Uncharacterized protein</fullName>
    </submittedName>
</protein>
<evidence type="ECO:0000313" key="3">
    <source>
        <dbReference type="Proteomes" id="UP001201163"/>
    </source>
</evidence>
<dbReference type="Proteomes" id="UP001201163">
    <property type="component" value="Unassembled WGS sequence"/>
</dbReference>
<comment type="caution">
    <text evidence="2">The sequence shown here is derived from an EMBL/GenBank/DDBJ whole genome shotgun (WGS) entry which is preliminary data.</text>
</comment>
<keyword evidence="3" id="KW-1185">Reference proteome</keyword>